<protein>
    <submittedName>
        <fullName evidence="3">Uncharacterized protein</fullName>
    </submittedName>
</protein>
<evidence type="ECO:0000313" key="3">
    <source>
        <dbReference type="EMBL" id="CAG9313815.1"/>
    </source>
</evidence>
<proteinExistence type="predicted"/>
<gene>
    <name evidence="3" type="ORF">BSTOLATCC_MIC9619</name>
</gene>
<feature type="region of interest" description="Disordered" evidence="2">
    <location>
        <begin position="62"/>
        <end position="88"/>
    </location>
</feature>
<evidence type="ECO:0000313" key="4">
    <source>
        <dbReference type="Proteomes" id="UP001162131"/>
    </source>
</evidence>
<keyword evidence="4" id="KW-1185">Reference proteome</keyword>
<organism evidence="3 4">
    <name type="scientific">Blepharisma stoltei</name>
    <dbReference type="NCBI Taxonomy" id="1481888"/>
    <lineage>
        <taxon>Eukaryota</taxon>
        <taxon>Sar</taxon>
        <taxon>Alveolata</taxon>
        <taxon>Ciliophora</taxon>
        <taxon>Postciliodesmatophora</taxon>
        <taxon>Heterotrichea</taxon>
        <taxon>Heterotrichida</taxon>
        <taxon>Blepharismidae</taxon>
        <taxon>Blepharisma</taxon>
    </lineage>
</organism>
<reference evidence="3" key="1">
    <citation type="submission" date="2021-09" db="EMBL/GenBank/DDBJ databases">
        <authorList>
            <consortium name="AG Swart"/>
            <person name="Singh M."/>
            <person name="Singh A."/>
            <person name="Seah K."/>
            <person name="Emmerich C."/>
        </authorList>
    </citation>
    <scope>NUCLEOTIDE SEQUENCE</scope>
    <source>
        <strain evidence="3">ATCC30299</strain>
    </source>
</reference>
<dbReference type="EMBL" id="CAJZBQ010000011">
    <property type="protein sequence ID" value="CAG9313815.1"/>
    <property type="molecule type" value="Genomic_DNA"/>
</dbReference>
<sequence>MLQAAISKDHNKSQQAFAKELNARISKLKVETEQNGFTFPANLLTVAKEFSDSLAQSPALHFETENSSSSLSSHRKSEEGIPPHSDLEKTTKKTMETFEFNCSSLNSSLSDFEDDSDLGTTKLKKKSKSIIKGVKNQLKQFGRAQSKYLETHIRSETESSAYKEDLIVLHKSAREILNETLRTKREIRTMRKSVEAAREMAETPVKFPNLNKREFLFANRDFVDEDSADIRSLARQLRGIQTEIDSMNQRLSTKQEEFKLKEQEQTELLSTILKLRETESCVIDTEQKKESCNLCTIF</sequence>
<evidence type="ECO:0000256" key="1">
    <source>
        <dbReference type="SAM" id="Coils"/>
    </source>
</evidence>
<dbReference type="Proteomes" id="UP001162131">
    <property type="component" value="Unassembled WGS sequence"/>
</dbReference>
<comment type="caution">
    <text evidence="3">The sequence shown here is derived from an EMBL/GenBank/DDBJ whole genome shotgun (WGS) entry which is preliminary data.</text>
</comment>
<feature type="coiled-coil region" evidence="1">
    <location>
        <begin position="230"/>
        <end position="264"/>
    </location>
</feature>
<feature type="compositionally biased region" description="Basic and acidic residues" evidence="2">
    <location>
        <begin position="75"/>
        <end position="88"/>
    </location>
</feature>
<evidence type="ECO:0000256" key="2">
    <source>
        <dbReference type="SAM" id="MobiDB-lite"/>
    </source>
</evidence>
<accession>A0AAU9IRH8</accession>
<name>A0AAU9IRH8_9CILI</name>
<keyword evidence="1" id="KW-0175">Coiled coil</keyword>
<dbReference type="AlphaFoldDB" id="A0AAU9IRH8"/>